<organism evidence="3 4">
    <name type="scientific">Zunongwangia pacifica</name>
    <dbReference type="NCBI Taxonomy" id="2911062"/>
    <lineage>
        <taxon>Bacteria</taxon>
        <taxon>Pseudomonadati</taxon>
        <taxon>Bacteroidota</taxon>
        <taxon>Flavobacteriia</taxon>
        <taxon>Flavobacteriales</taxon>
        <taxon>Flavobacteriaceae</taxon>
        <taxon>Zunongwangia</taxon>
    </lineage>
</organism>
<dbReference type="Pfam" id="PF14059">
    <property type="entry name" value="DUF4251"/>
    <property type="match status" value="1"/>
</dbReference>
<dbReference type="RefSeq" id="WP_249603077.1">
    <property type="nucleotide sequence ID" value="NZ_JAKHSK010000039.1"/>
</dbReference>
<evidence type="ECO:0000256" key="1">
    <source>
        <dbReference type="SAM" id="MobiDB-lite"/>
    </source>
</evidence>
<keyword evidence="2" id="KW-0812">Transmembrane</keyword>
<reference evidence="3" key="1">
    <citation type="submission" date="2022-01" db="EMBL/GenBank/DDBJ databases">
        <title>Genome sequencing of Zunongwangia sp. M21534 genome.</title>
        <authorList>
            <person name="Chen Y."/>
            <person name="Dong C."/>
            <person name="Shao Z."/>
        </authorList>
    </citation>
    <scope>NUCLEOTIDE SEQUENCE</scope>
    <source>
        <strain evidence="3">MCCC M21534</strain>
    </source>
</reference>
<dbReference type="EMBL" id="JAKHSK010000039">
    <property type="protein sequence ID" value="MCL6220378.1"/>
    <property type="molecule type" value="Genomic_DNA"/>
</dbReference>
<sequence>MKYHNPEYNINLGIYRRFLMNFIITIALFSCGSADYTMKGIHNFKEFSDFAQQKEFKIENRWANPLRANTVSFINNPNFNSGNINLIGNTNYIKFKTDSVDIYLPYFGVRQMGGGYNNRGAIKFKGIPQELSFTENKEKDYVRYEFSANDESENYQFFITLYPNGNASTSVNSSQRDNISYTGTFEPLEEKEAE</sequence>
<feature type="compositionally biased region" description="Polar residues" evidence="1">
    <location>
        <begin position="170"/>
        <end position="183"/>
    </location>
</feature>
<dbReference type="Gene3D" id="2.40.128.410">
    <property type="match status" value="1"/>
</dbReference>
<dbReference type="AlphaFoldDB" id="A0A9X1ZXJ2"/>
<dbReference type="Proteomes" id="UP001139521">
    <property type="component" value="Unassembled WGS sequence"/>
</dbReference>
<keyword evidence="2" id="KW-1133">Transmembrane helix</keyword>
<evidence type="ECO:0000313" key="4">
    <source>
        <dbReference type="Proteomes" id="UP001139521"/>
    </source>
</evidence>
<name>A0A9X1ZXJ2_9FLAO</name>
<evidence type="ECO:0000256" key="2">
    <source>
        <dbReference type="SAM" id="Phobius"/>
    </source>
</evidence>
<keyword evidence="4" id="KW-1185">Reference proteome</keyword>
<keyword evidence="2" id="KW-0472">Membrane</keyword>
<feature type="transmembrane region" description="Helical" evidence="2">
    <location>
        <begin position="18"/>
        <end position="38"/>
    </location>
</feature>
<proteinExistence type="predicted"/>
<dbReference type="InterPro" id="IPR025347">
    <property type="entry name" value="DUF4251"/>
</dbReference>
<accession>A0A9X1ZXJ2</accession>
<comment type="caution">
    <text evidence="3">The sequence shown here is derived from an EMBL/GenBank/DDBJ whole genome shotgun (WGS) entry which is preliminary data.</text>
</comment>
<gene>
    <name evidence="3" type="ORF">L1967_18975</name>
</gene>
<evidence type="ECO:0000313" key="3">
    <source>
        <dbReference type="EMBL" id="MCL6220378.1"/>
    </source>
</evidence>
<protein>
    <submittedName>
        <fullName evidence="3">DUF4251 domain-containing protein</fullName>
    </submittedName>
</protein>
<feature type="region of interest" description="Disordered" evidence="1">
    <location>
        <begin position="170"/>
        <end position="194"/>
    </location>
</feature>
<dbReference type="PROSITE" id="PS51257">
    <property type="entry name" value="PROKAR_LIPOPROTEIN"/>
    <property type="match status" value="1"/>
</dbReference>